<dbReference type="Pfam" id="PF00069">
    <property type="entry name" value="Pkinase"/>
    <property type="match status" value="1"/>
</dbReference>
<keyword evidence="4" id="KW-0479">Metal-binding</keyword>
<dbReference type="PROSITE" id="PS50011">
    <property type="entry name" value="PROTEIN_KINASE_DOM"/>
    <property type="match status" value="1"/>
</dbReference>
<reference evidence="14" key="2">
    <citation type="submission" date="2025-09" db="UniProtKB">
        <authorList>
            <consortium name="Ensembl"/>
        </authorList>
    </citation>
    <scope>IDENTIFICATION</scope>
</reference>
<evidence type="ECO:0000256" key="1">
    <source>
        <dbReference type="ARBA" id="ARBA00012513"/>
    </source>
</evidence>
<dbReference type="GO" id="GO:0004674">
    <property type="term" value="F:protein serine/threonine kinase activity"/>
    <property type="evidence" value="ECO:0007669"/>
    <property type="project" value="UniProtKB-KW"/>
</dbReference>
<evidence type="ECO:0000313" key="14">
    <source>
        <dbReference type="Ensembl" id="ENSAOWP00000015776.1"/>
    </source>
</evidence>
<proteinExistence type="inferred from homology"/>
<evidence type="ECO:0000256" key="5">
    <source>
        <dbReference type="ARBA" id="ARBA00022741"/>
    </source>
</evidence>
<name>A0A8B9PW92_APTOW</name>
<dbReference type="InterPro" id="IPR011009">
    <property type="entry name" value="Kinase-like_dom_sf"/>
</dbReference>
<evidence type="ECO:0000256" key="3">
    <source>
        <dbReference type="ARBA" id="ARBA00022679"/>
    </source>
</evidence>
<evidence type="ECO:0000256" key="9">
    <source>
        <dbReference type="ARBA" id="ARBA00023306"/>
    </source>
</evidence>
<evidence type="ECO:0000256" key="2">
    <source>
        <dbReference type="ARBA" id="ARBA00022527"/>
    </source>
</evidence>
<keyword evidence="15" id="KW-1185">Reference proteome</keyword>
<dbReference type="GO" id="GO:0051321">
    <property type="term" value="P:meiotic cell cycle"/>
    <property type="evidence" value="ECO:0007669"/>
    <property type="project" value="TreeGrafter"/>
</dbReference>
<dbReference type="GO" id="GO:0005634">
    <property type="term" value="C:nucleus"/>
    <property type="evidence" value="ECO:0007669"/>
    <property type="project" value="TreeGrafter"/>
</dbReference>
<reference evidence="14" key="1">
    <citation type="submission" date="2025-08" db="UniProtKB">
        <authorList>
            <consortium name="Ensembl"/>
        </authorList>
    </citation>
    <scope>IDENTIFICATION</scope>
</reference>
<evidence type="ECO:0000256" key="12">
    <source>
        <dbReference type="ARBA" id="ARBA00048679"/>
    </source>
</evidence>
<dbReference type="Ensembl" id="ENSAOWT00000017913.1">
    <property type="protein sequence ID" value="ENSAOWP00000015776.1"/>
    <property type="gene ID" value="ENSAOWG00000010730.1"/>
</dbReference>
<keyword evidence="5" id="KW-0547">Nucleotide-binding</keyword>
<sequence>KVPPRGWAPPWRSRRCHHGLGLLHGGLRRYHHRVELLHGGLEGATTTWRPPFPAPQVRSREDGRLYAVKRTLEPFRGAADRRRKLAEVRKHERVGRHPHCLGLVRAWEERGQLYLQSELCPGGPLRAPGDGGGLASWRATAYLWDLLQALGHLHAKSLAHLDVKPANVLLGPGGCRLGDFGCLLEPGGRPGDGAEGDPRVVSGAPDVAGGHAGAGTGPATFGGSSAAHGVGAAGGAVASPHPIGRRGLAAGGAAAAGHPGPAAVAVGRAMGP</sequence>
<dbReference type="Gene3D" id="1.10.510.10">
    <property type="entry name" value="Transferase(Phosphotransferase) domain 1"/>
    <property type="match status" value="1"/>
</dbReference>
<evidence type="ECO:0000256" key="11">
    <source>
        <dbReference type="ARBA" id="ARBA00047899"/>
    </source>
</evidence>
<dbReference type="AlphaFoldDB" id="A0A8B9PW92"/>
<evidence type="ECO:0000256" key="6">
    <source>
        <dbReference type="ARBA" id="ARBA00022777"/>
    </source>
</evidence>
<dbReference type="GO" id="GO:0046872">
    <property type="term" value="F:metal ion binding"/>
    <property type="evidence" value="ECO:0007669"/>
    <property type="project" value="UniProtKB-KW"/>
</dbReference>
<dbReference type="PROSITE" id="PS00108">
    <property type="entry name" value="PROTEIN_KINASE_ST"/>
    <property type="match status" value="1"/>
</dbReference>
<dbReference type="GO" id="GO:0005737">
    <property type="term" value="C:cytoplasm"/>
    <property type="evidence" value="ECO:0007669"/>
    <property type="project" value="TreeGrafter"/>
</dbReference>
<dbReference type="EC" id="2.7.11.1" evidence="1"/>
<keyword evidence="3" id="KW-0808">Transferase</keyword>
<evidence type="ECO:0000256" key="10">
    <source>
        <dbReference type="ARBA" id="ARBA00037982"/>
    </source>
</evidence>
<comment type="catalytic activity">
    <reaction evidence="11">
        <text>L-threonyl-[protein] + ATP = O-phospho-L-threonyl-[protein] + ADP + H(+)</text>
        <dbReference type="Rhea" id="RHEA:46608"/>
        <dbReference type="Rhea" id="RHEA-COMP:11060"/>
        <dbReference type="Rhea" id="RHEA-COMP:11605"/>
        <dbReference type="ChEBI" id="CHEBI:15378"/>
        <dbReference type="ChEBI" id="CHEBI:30013"/>
        <dbReference type="ChEBI" id="CHEBI:30616"/>
        <dbReference type="ChEBI" id="CHEBI:61977"/>
        <dbReference type="ChEBI" id="CHEBI:456216"/>
        <dbReference type="EC" id="2.7.11.1"/>
    </reaction>
</comment>
<keyword evidence="7" id="KW-0067">ATP-binding</keyword>
<comment type="catalytic activity">
    <reaction evidence="12">
        <text>L-seryl-[protein] + ATP = O-phospho-L-seryl-[protein] + ADP + H(+)</text>
        <dbReference type="Rhea" id="RHEA:17989"/>
        <dbReference type="Rhea" id="RHEA-COMP:9863"/>
        <dbReference type="Rhea" id="RHEA-COMP:11604"/>
        <dbReference type="ChEBI" id="CHEBI:15378"/>
        <dbReference type="ChEBI" id="CHEBI:29999"/>
        <dbReference type="ChEBI" id="CHEBI:30616"/>
        <dbReference type="ChEBI" id="CHEBI:83421"/>
        <dbReference type="ChEBI" id="CHEBI:456216"/>
        <dbReference type="EC" id="2.7.11.1"/>
    </reaction>
</comment>
<evidence type="ECO:0000256" key="7">
    <source>
        <dbReference type="ARBA" id="ARBA00022840"/>
    </source>
</evidence>
<dbReference type="InterPro" id="IPR008271">
    <property type="entry name" value="Ser/Thr_kinase_AS"/>
</dbReference>
<dbReference type="PANTHER" id="PTHR11042:SF183">
    <property type="entry name" value="MEMBRANE-ASSOCIATED TYROSINE- AND THREONINE-SPECIFIC CDC2-INHIBITORY KINASE"/>
    <property type="match status" value="1"/>
</dbReference>
<organism evidence="14 15">
    <name type="scientific">Apteryx owenii</name>
    <name type="common">Little spotted kiwi</name>
    <dbReference type="NCBI Taxonomy" id="8824"/>
    <lineage>
        <taxon>Eukaryota</taxon>
        <taxon>Metazoa</taxon>
        <taxon>Chordata</taxon>
        <taxon>Craniata</taxon>
        <taxon>Vertebrata</taxon>
        <taxon>Euteleostomi</taxon>
        <taxon>Archelosauria</taxon>
        <taxon>Archosauria</taxon>
        <taxon>Dinosauria</taxon>
        <taxon>Saurischia</taxon>
        <taxon>Theropoda</taxon>
        <taxon>Coelurosauria</taxon>
        <taxon>Aves</taxon>
        <taxon>Palaeognathae</taxon>
        <taxon>Apterygiformes</taxon>
        <taxon>Apterygidae</taxon>
        <taxon>Apteryx</taxon>
    </lineage>
</organism>
<evidence type="ECO:0000259" key="13">
    <source>
        <dbReference type="PROSITE" id="PS50011"/>
    </source>
</evidence>
<keyword evidence="9" id="KW-0131">Cell cycle</keyword>
<keyword evidence="8" id="KW-0460">Magnesium</keyword>
<dbReference type="GO" id="GO:0005524">
    <property type="term" value="F:ATP binding"/>
    <property type="evidence" value="ECO:0007669"/>
    <property type="project" value="UniProtKB-KW"/>
</dbReference>
<evidence type="ECO:0000256" key="8">
    <source>
        <dbReference type="ARBA" id="ARBA00022842"/>
    </source>
</evidence>
<dbReference type="GO" id="GO:0110031">
    <property type="term" value="P:negative regulation of G2/MI transition of meiotic cell cycle"/>
    <property type="evidence" value="ECO:0007669"/>
    <property type="project" value="TreeGrafter"/>
</dbReference>
<comment type="similarity">
    <text evidence="10">Belongs to the protein kinase superfamily. Ser/Thr protein kinase family. GCN2 subfamily.</text>
</comment>
<dbReference type="SMART" id="SM00220">
    <property type="entry name" value="S_TKc"/>
    <property type="match status" value="1"/>
</dbReference>
<dbReference type="SUPFAM" id="SSF56112">
    <property type="entry name" value="Protein kinase-like (PK-like)"/>
    <property type="match status" value="1"/>
</dbReference>
<dbReference type="PANTHER" id="PTHR11042">
    <property type="entry name" value="EUKARYOTIC TRANSLATION INITIATION FACTOR 2-ALPHA KINASE EIF2-ALPHA KINASE -RELATED"/>
    <property type="match status" value="1"/>
</dbReference>
<evidence type="ECO:0000313" key="15">
    <source>
        <dbReference type="Proteomes" id="UP000694424"/>
    </source>
</evidence>
<protein>
    <recommendedName>
        <fullName evidence="1">non-specific serine/threonine protein kinase</fullName>
        <ecNumber evidence="1">2.7.11.1</ecNumber>
    </recommendedName>
</protein>
<dbReference type="Gene3D" id="3.30.200.20">
    <property type="entry name" value="Phosphorylase Kinase, domain 1"/>
    <property type="match status" value="1"/>
</dbReference>
<feature type="domain" description="Protein kinase" evidence="13">
    <location>
        <begin position="31"/>
        <end position="272"/>
    </location>
</feature>
<dbReference type="InterPro" id="IPR050339">
    <property type="entry name" value="CC_SR_Kinase"/>
</dbReference>
<dbReference type="Proteomes" id="UP000694424">
    <property type="component" value="Unplaced"/>
</dbReference>
<dbReference type="InterPro" id="IPR000719">
    <property type="entry name" value="Prot_kinase_dom"/>
</dbReference>
<accession>A0A8B9PW92</accession>
<keyword evidence="6" id="KW-0418">Kinase</keyword>
<evidence type="ECO:0000256" key="4">
    <source>
        <dbReference type="ARBA" id="ARBA00022723"/>
    </source>
</evidence>
<keyword evidence="2" id="KW-0723">Serine/threonine-protein kinase</keyword>